<evidence type="ECO:0000259" key="3">
    <source>
        <dbReference type="Pfam" id="PF18271"/>
    </source>
</evidence>
<dbReference type="EMBL" id="JBFMKM010000003">
    <property type="protein sequence ID" value="KAL1310937.1"/>
    <property type="molecule type" value="Genomic_DNA"/>
</dbReference>
<protein>
    <recommendedName>
        <fullName evidence="3">Glycoside hydrolase 131 catalytic N-terminal domain-containing protein</fullName>
    </recommendedName>
</protein>
<gene>
    <name evidence="4" type="ORF">AAFC00_001160</name>
</gene>
<keyword evidence="2" id="KW-0732">Signal</keyword>
<dbReference type="InterPro" id="IPR041524">
    <property type="entry name" value="GH131_N"/>
</dbReference>
<dbReference type="Proteomes" id="UP001562354">
    <property type="component" value="Unassembled WGS sequence"/>
</dbReference>
<feature type="compositionally biased region" description="Low complexity" evidence="1">
    <location>
        <begin position="314"/>
        <end position="340"/>
    </location>
</feature>
<evidence type="ECO:0000313" key="4">
    <source>
        <dbReference type="EMBL" id="KAL1310937.1"/>
    </source>
</evidence>
<dbReference type="GeneID" id="95974863"/>
<proteinExistence type="predicted"/>
<dbReference type="RefSeq" id="XP_069203786.1">
    <property type="nucleotide sequence ID" value="XM_069340318.1"/>
</dbReference>
<feature type="domain" description="Glycoside hydrolase 131 catalytic N-terminal" evidence="3">
    <location>
        <begin position="24"/>
        <end position="259"/>
    </location>
</feature>
<organism evidence="4 5">
    <name type="scientific">Neodothiora populina</name>
    <dbReference type="NCBI Taxonomy" id="2781224"/>
    <lineage>
        <taxon>Eukaryota</taxon>
        <taxon>Fungi</taxon>
        <taxon>Dikarya</taxon>
        <taxon>Ascomycota</taxon>
        <taxon>Pezizomycotina</taxon>
        <taxon>Dothideomycetes</taxon>
        <taxon>Dothideomycetidae</taxon>
        <taxon>Dothideales</taxon>
        <taxon>Dothioraceae</taxon>
        <taxon>Neodothiora</taxon>
    </lineage>
</organism>
<keyword evidence="5" id="KW-1185">Reference proteome</keyword>
<comment type="caution">
    <text evidence="4">The sequence shown here is derived from an EMBL/GenBank/DDBJ whole genome shotgun (WGS) entry which is preliminary data.</text>
</comment>
<name>A0ABR3PMY8_9PEZI</name>
<sequence>MISLTPATLLTTSAALVGNAFADVLWDGRFNSSTQPNLEAWSFSNAVGAYQYYIHGSGEMNKYVNFDAGFKNPADTGSEDGVKITLDDTSYWNGQNMRRTELIPETEAAINKGKVYYHFSIKHAATNAPNTKTEHQLAFFESHFTELKSGLMSGSQEPSSNSLHWMVNSQSQWNISDWTADIWHNVAYGIDFDQNTVEFYHSTGADDLSLTAGPISATTSSDGADWHVGALRLPPSDSSIGAGAEDFYYSGVYIESGDVTLSVAGPGGAAAAPVASSPTAPVATAAAIATSSSVAPSSSAPAPTTLQTIVKSSSTVTASSSSSSVTVSSSEAAPTATSAAPSPPSEASEGDCAVEYVYA</sequence>
<dbReference type="Gene3D" id="2.60.120.1160">
    <property type="match status" value="1"/>
</dbReference>
<evidence type="ECO:0000313" key="5">
    <source>
        <dbReference type="Proteomes" id="UP001562354"/>
    </source>
</evidence>
<reference evidence="4 5" key="1">
    <citation type="submission" date="2024-07" db="EMBL/GenBank/DDBJ databases">
        <title>Draft sequence of the Neodothiora populina.</title>
        <authorList>
            <person name="Drown D.D."/>
            <person name="Schuette U.S."/>
            <person name="Buechlein A.B."/>
            <person name="Rusch D.R."/>
            <person name="Winton L.W."/>
            <person name="Adams G.A."/>
        </authorList>
    </citation>
    <scope>NUCLEOTIDE SEQUENCE [LARGE SCALE GENOMIC DNA]</scope>
    <source>
        <strain evidence="4 5">CPC 39397</strain>
    </source>
</reference>
<feature type="signal peptide" evidence="2">
    <location>
        <begin position="1"/>
        <end position="22"/>
    </location>
</feature>
<feature type="region of interest" description="Disordered" evidence="1">
    <location>
        <begin position="314"/>
        <end position="352"/>
    </location>
</feature>
<feature type="chain" id="PRO_5046460467" description="Glycoside hydrolase 131 catalytic N-terminal domain-containing protein" evidence="2">
    <location>
        <begin position="23"/>
        <end position="359"/>
    </location>
</feature>
<evidence type="ECO:0000256" key="1">
    <source>
        <dbReference type="SAM" id="MobiDB-lite"/>
    </source>
</evidence>
<dbReference type="PANTHER" id="PTHR34612">
    <property type="entry name" value="GH131_N DOMAIN-CONTAINING PROTEIN"/>
    <property type="match status" value="1"/>
</dbReference>
<accession>A0ABR3PMY8</accession>
<evidence type="ECO:0000256" key="2">
    <source>
        <dbReference type="SAM" id="SignalP"/>
    </source>
</evidence>
<dbReference type="Pfam" id="PF18271">
    <property type="entry name" value="GH131_N"/>
    <property type="match status" value="1"/>
</dbReference>
<dbReference type="PANTHER" id="PTHR34612:SF6">
    <property type="entry name" value="GLYCOSIDE HYDROLASE 131 CATALYTIC N-TERMINAL DOMAIN-CONTAINING PROTEIN"/>
    <property type="match status" value="1"/>
</dbReference>